<sequence>MINQLKESYGHIFEDGLLDEIVQVGTFKEIPEGFKMMEIGEYVKSMPLLISGVIKVLREDNEGDELLLYYLEKGETCSMTMTCCLGQKQSEIRAIAETDTKLIMIPVGKMEEWTAKYKSWRNFVFESYHNRINELLMTLDSIAFYQMDERLTQYLIEKVRVNDTDIINNTHQEIAYDLYTSRVVISRLLKKMEQLGKIELGRNYLKIINL</sequence>
<dbReference type="InterPro" id="IPR014710">
    <property type="entry name" value="RmlC-like_jellyroll"/>
</dbReference>
<evidence type="ECO:0000256" key="3">
    <source>
        <dbReference type="ARBA" id="ARBA00023163"/>
    </source>
</evidence>
<dbReference type="PROSITE" id="PS51063">
    <property type="entry name" value="HTH_CRP_2"/>
    <property type="match status" value="1"/>
</dbReference>
<accession>A0ABS3SSH2</accession>
<dbReference type="RefSeq" id="WP_208233783.1">
    <property type="nucleotide sequence ID" value="NZ_JAGEVG010000010.1"/>
</dbReference>
<dbReference type="SUPFAM" id="SSF51206">
    <property type="entry name" value="cAMP-binding domain-like"/>
    <property type="match status" value="1"/>
</dbReference>
<protein>
    <submittedName>
        <fullName evidence="5">Crp/Fnr family transcriptional regulator</fullName>
    </submittedName>
</protein>
<dbReference type="Proteomes" id="UP000681315">
    <property type="component" value="Unassembled WGS sequence"/>
</dbReference>
<dbReference type="Gene3D" id="2.60.120.10">
    <property type="entry name" value="Jelly Rolls"/>
    <property type="match status" value="1"/>
</dbReference>
<keyword evidence="2" id="KW-0238">DNA-binding</keyword>
<dbReference type="InterPro" id="IPR012318">
    <property type="entry name" value="HTH_CRP"/>
</dbReference>
<reference evidence="5 6" key="1">
    <citation type="submission" date="2021-03" db="EMBL/GenBank/DDBJ databases">
        <title>Gelidibacter sp. nov., isolated from costal sediment.</title>
        <authorList>
            <person name="Lun K.-Y."/>
        </authorList>
    </citation>
    <scope>NUCLEOTIDE SEQUENCE [LARGE SCALE GENOMIC DNA]</scope>
    <source>
        <strain evidence="5 6">DF109</strain>
    </source>
</reference>
<comment type="caution">
    <text evidence="5">The sequence shown here is derived from an EMBL/GenBank/DDBJ whole genome shotgun (WGS) entry which is preliminary data.</text>
</comment>
<dbReference type="Pfam" id="PF13545">
    <property type="entry name" value="HTH_Crp_2"/>
    <property type="match status" value="1"/>
</dbReference>
<proteinExistence type="predicted"/>
<evidence type="ECO:0000259" key="4">
    <source>
        <dbReference type="PROSITE" id="PS51063"/>
    </source>
</evidence>
<dbReference type="CDD" id="cd00038">
    <property type="entry name" value="CAP_ED"/>
    <property type="match status" value="1"/>
</dbReference>
<feature type="domain" description="HTH crp-type" evidence="4">
    <location>
        <begin position="145"/>
        <end position="210"/>
    </location>
</feature>
<dbReference type="InterPro" id="IPR000595">
    <property type="entry name" value="cNMP-bd_dom"/>
</dbReference>
<evidence type="ECO:0000256" key="1">
    <source>
        <dbReference type="ARBA" id="ARBA00023015"/>
    </source>
</evidence>
<evidence type="ECO:0000313" key="6">
    <source>
        <dbReference type="Proteomes" id="UP000681315"/>
    </source>
</evidence>
<gene>
    <name evidence="5" type="ORF">J4051_10315</name>
</gene>
<keyword evidence="6" id="KW-1185">Reference proteome</keyword>
<dbReference type="Pfam" id="PF00027">
    <property type="entry name" value="cNMP_binding"/>
    <property type="match status" value="1"/>
</dbReference>
<dbReference type="InterPro" id="IPR036388">
    <property type="entry name" value="WH-like_DNA-bd_sf"/>
</dbReference>
<organism evidence="5 6">
    <name type="scientific">Gelidibacter pelagius</name>
    <dbReference type="NCBI Taxonomy" id="2819985"/>
    <lineage>
        <taxon>Bacteria</taxon>
        <taxon>Pseudomonadati</taxon>
        <taxon>Bacteroidota</taxon>
        <taxon>Flavobacteriia</taxon>
        <taxon>Flavobacteriales</taxon>
        <taxon>Flavobacteriaceae</taxon>
        <taxon>Gelidibacter</taxon>
    </lineage>
</organism>
<dbReference type="InterPro" id="IPR018490">
    <property type="entry name" value="cNMP-bd_dom_sf"/>
</dbReference>
<keyword evidence="3" id="KW-0804">Transcription</keyword>
<dbReference type="InterPro" id="IPR036390">
    <property type="entry name" value="WH_DNA-bd_sf"/>
</dbReference>
<evidence type="ECO:0000256" key="2">
    <source>
        <dbReference type="ARBA" id="ARBA00023125"/>
    </source>
</evidence>
<dbReference type="SUPFAM" id="SSF46785">
    <property type="entry name" value="Winged helix' DNA-binding domain"/>
    <property type="match status" value="1"/>
</dbReference>
<evidence type="ECO:0000313" key="5">
    <source>
        <dbReference type="EMBL" id="MBO3098664.1"/>
    </source>
</evidence>
<name>A0ABS3SSH2_9FLAO</name>
<dbReference type="Gene3D" id="1.10.10.10">
    <property type="entry name" value="Winged helix-like DNA-binding domain superfamily/Winged helix DNA-binding domain"/>
    <property type="match status" value="1"/>
</dbReference>
<keyword evidence="1" id="KW-0805">Transcription regulation</keyword>
<dbReference type="EMBL" id="JAGEVG010000010">
    <property type="protein sequence ID" value="MBO3098664.1"/>
    <property type="molecule type" value="Genomic_DNA"/>
</dbReference>